<keyword evidence="1" id="KW-0472">Membrane</keyword>
<feature type="transmembrane region" description="Helical" evidence="1">
    <location>
        <begin position="121"/>
        <end position="140"/>
    </location>
</feature>
<dbReference type="InterPro" id="IPR036938">
    <property type="entry name" value="PAP2/HPO_sf"/>
</dbReference>
<dbReference type="Gene3D" id="1.20.144.10">
    <property type="entry name" value="Phosphatidic acid phosphatase type 2/haloperoxidase"/>
    <property type="match status" value="1"/>
</dbReference>
<feature type="domain" description="Phosphatidic acid phosphatase type 2/haloperoxidase" evidence="2">
    <location>
        <begin position="95"/>
        <end position="195"/>
    </location>
</feature>
<evidence type="ECO:0000259" key="2">
    <source>
        <dbReference type="Pfam" id="PF01569"/>
    </source>
</evidence>
<dbReference type="Pfam" id="PF01569">
    <property type="entry name" value="PAP2"/>
    <property type="match status" value="1"/>
</dbReference>
<evidence type="ECO:0000313" key="3">
    <source>
        <dbReference type="EMBL" id="KCZ96453.1"/>
    </source>
</evidence>
<dbReference type="InterPro" id="IPR000326">
    <property type="entry name" value="PAP2/HPO"/>
</dbReference>
<dbReference type="Proteomes" id="UP000025061">
    <property type="component" value="Unassembled WGS sequence"/>
</dbReference>
<dbReference type="RefSeq" id="WP_011645636.1">
    <property type="nucleotide sequence ID" value="NZ_ARYI01000001.1"/>
</dbReference>
<gene>
    <name evidence="3" type="ORF">HHI_02200</name>
</gene>
<name>A0A059G085_9PROT</name>
<evidence type="ECO:0000256" key="1">
    <source>
        <dbReference type="SAM" id="Phobius"/>
    </source>
</evidence>
<feature type="transmembrane region" description="Helical" evidence="1">
    <location>
        <begin position="59"/>
        <end position="77"/>
    </location>
</feature>
<accession>A0A059G085</accession>
<dbReference type="SUPFAM" id="SSF48317">
    <property type="entry name" value="Acid phosphatase/Vanadium-dependent haloperoxidase"/>
    <property type="match status" value="1"/>
</dbReference>
<dbReference type="AlphaFoldDB" id="A0A059G085"/>
<feature type="transmembrane region" description="Helical" evidence="1">
    <location>
        <begin position="180"/>
        <end position="201"/>
    </location>
</feature>
<keyword evidence="1" id="KW-0812">Transmembrane</keyword>
<organism evidence="3 4">
    <name type="scientific">Hyphomonas hirschiana VP5</name>
    <dbReference type="NCBI Taxonomy" id="1280951"/>
    <lineage>
        <taxon>Bacteria</taxon>
        <taxon>Pseudomonadati</taxon>
        <taxon>Pseudomonadota</taxon>
        <taxon>Alphaproteobacteria</taxon>
        <taxon>Hyphomonadales</taxon>
        <taxon>Hyphomonadaceae</taxon>
        <taxon>Hyphomonas</taxon>
    </lineage>
</organism>
<feature type="transmembrane region" description="Helical" evidence="1">
    <location>
        <begin position="149"/>
        <end position="168"/>
    </location>
</feature>
<evidence type="ECO:0000313" key="4">
    <source>
        <dbReference type="Proteomes" id="UP000025061"/>
    </source>
</evidence>
<feature type="transmembrane region" description="Helical" evidence="1">
    <location>
        <begin position="84"/>
        <end position="101"/>
    </location>
</feature>
<comment type="caution">
    <text evidence="3">The sequence shown here is derived from an EMBL/GenBank/DDBJ whole genome shotgun (WGS) entry which is preliminary data.</text>
</comment>
<sequence>MPYRLPLLLALLVLVPGAASLMAGGPVVGDVVVTRTLQALLGETPAWAGPVTDMAKAPWLWASMVLAVGLAFLSAGGLRAFSPLLAYGFAWGADQIFRSLIYVSRPDAALVHVASASSSSGLPSTFGLVFGALFGVALWMKNDSLQARIALAVCFLLMLAGGAARIVLGGHWLSQMLPSFALGILLAGIAVWVFGRIEALFPGKVS</sequence>
<dbReference type="OrthoDB" id="7473699at2"/>
<proteinExistence type="predicted"/>
<keyword evidence="4" id="KW-1185">Reference proteome</keyword>
<reference evidence="3 4" key="1">
    <citation type="submission" date="2013-04" db="EMBL/GenBank/DDBJ databases">
        <title>Hyphomonas hirschiana VP5 Genome Sequencing.</title>
        <authorList>
            <person name="Lai Q."/>
            <person name="Shao Z."/>
        </authorList>
    </citation>
    <scope>NUCLEOTIDE SEQUENCE [LARGE SCALE GENOMIC DNA]</scope>
    <source>
        <strain evidence="3 4">VP5</strain>
    </source>
</reference>
<dbReference type="PATRIC" id="fig|1280951.3.peg.443"/>
<keyword evidence="1" id="KW-1133">Transmembrane helix</keyword>
<dbReference type="EMBL" id="ARYI01000001">
    <property type="protein sequence ID" value="KCZ96453.1"/>
    <property type="molecule type" value="Genomic_DNA"/>
</dbReference>
<protein>
    <recommendedName>
        <fullName evidence="2">Phosphatidic acid phosphatase type 2/haloperoxidase domain-containing protein</fullName>
    </recommendedName>
</protein>